<dbReference type="InterPro" id="IPR001915">
    <property type="entry name" value="Peptidase_M48"/>
</dbReference>
<dbReference type="Proteomes" id="UP000249130">
    <property type="component" value="Unassembled WGS sequence"/>
</dbReference>
<keyword evidence="9" id="KW-1185">Reference proteome</keyword>
<evidence type="ECO:0000313" key="8">
    <source>
        <dbReference type="EMBL" id="RAI37263.1"/>
    </source>
</evidence>
<dbReference type="EMBL" id="NPEX01000456">
    <property type="protein sequence ID" value="RAI37263.1"/>
    <property type="molecule type" value="Genomic_DNA"/>
</dbReference>
<proteinExistence type="predicted"/>
<evidence type="ECO:0000256" key="4">
    <source>
        <dbReference type="ARBA" id="ARBA00022801"/>
    </source>
</evidence>
<dbReference type="GO" id="GO:0016020">
    <property type="term" value="C:membrane"/>
    <property type="evidence" value="ECO:0007669"/>
    <property type="project" value="TreeGrafter"/>
</dbReference>
<dbReference type="GO" id="GO:0051603">
    <property type="term" value="P:proteolysis involved in protein catabolic process"/>
    <property type="evidence" value="ECO:0007669"/>
    <property type="project" value="TreeGrafter"/>
</dbReference>
<dbReference type="AlphaFoldDB" id="A0A327KHZ2"/>
<dbReference type="PANTHER" id="PTHR22726">
    <property type="entry name" value="METALLOENDOPEPTIDASE OMA1"/>
    <property type="match status" value="1"/>
</dbReference>
<dbReference type="PANTHER" id="PTHR22726:SF1">
    <property type="entry name" value="METALLOENDOPEPTIDASE OMA1, MITOCHONDRIAL"/>
    <property type="match status" value="1"/>
</dbReference>
<reference evidence="8 9" key="1">
    <citation type="submission" date="2017-07" db="EMBL/GenBank/DDBJ databases">
        <title>Draft Genome Sequences of Select Purple Nonsulfur Bacteria.</title>
        <authorList>
            <person name="Lasarre B."/>
            <person name="Mckinlay J.B."/>
        </authorList>
    </citation>
    <scope>NUCLEOTIDE SEQUENCE [LARGE SCALE GENOMIC DNA]</scope>
    <source>
        <strain evidence="8 9">DSM 5909</strain>
    </source>
</reference>
<organism evidence="8 9">
    <name type="scientific">Rhodoplanes roseus</name>
    <dbReference type="NCBI Taxonomy" id="29409"/>
    <lineage>
        <taxon>Bacteria</taxon>
        <taxon>Pseudomonadati</taxon>
        <taxon>Pseudomonadota</taxon>
        <taxon>Alphaproteobacteria</taxon>
        <taxon>Hyphomicrobiales</taxon>
        <taxon>Nitrobacteraceae</taxon>
        <taxon>Rhodoplanes</taxon>
    </lineage>
</organism>
<dbReference type="Pfam" id="PF01435">
    <property type="entry name" value="Peptidase_M48"/>
    <property type="match status" value="1"/>
</dbReference>
<dbReference type="OrthoDB" id="9810445at2"/>
<feature type="domain" description="Peptidase M48" evidence="7">
    <location>
        <begin position="87"/>
        <end position="264"/>
    </location>
</feature>
<dbReference type="InterPro" id="IPR051156">
    <property type="entry name" value="Mito/Outer_Membr_Metalloprot"/>
</dbReference>
<evidence type="ECO:0000256" key="1">
    <source>
        <dbReference type="ARBA" id="ARBA00001947"/>
    </source>
</evidence>
<keyword evidence="2 8" id="KW-0645">Protease</keyword>
<evidence type="ECO:0000256" key="3">
    <source>
        <dbReference type="ARBA" id="ARBA00022723"/>
    </source>
</evidence>
<protein>
    <submittedName>
        <fullName evidence="8">Zn-dependent protease</fullName>
    </submittedName>
</protein>
<evidence type="ECO:0000256" key="6">
    <source>
        <dbReference type="ARBA" id="ARBA00023049"/>
    </source>
</evidence>
<dbReference type="GO" id="GO:0046872">
    <property type="term" value="F:metal ion binding"/>
    <property type="evidence" value="ECO:0007669"/>
    <property type="project" value="UniProtKB-KW"/>
</dbReference>
<dbReference type="InterPro" id="IPR018392">
    <property type="entry name" value="LysM"/>
</dbReference>
<keyword evidence="3" id="KW-0479">Metal-binding</keyword>
<dbReference type="GO" id="GO:0004222">
    <property type="term" value="F:metalloendopeptidase activity"/>
    <property type="evidence" value="ECO:0007669"/>
    <property type="project" value="InterPro"/>
</dbReference>
<dbReference type="CDD" id="cd07324">
    <property type="entry name" value="M48C_Oma1-like"/>
    <property type="match status" value="1"/>
</dbReference>
<comment type="cofactor">
    <cofactor evidence="1">
        <name>Zn(2+)</name>
        <dbReference type="ChEBI" id="CHEBI:29105"/>
    </cofactor>
</comment>
<evidence type="ECO:0000313" key="9">
    <source>
        <dbReference type="Proteomes" id="UP000249130"/>
    </source>
</evidence>
<comment type="caution">
    <text evidence="8">The sequence shown here is derived from an EMBL/GenBank/DDBJ whole genome shotgun (WGS) entry which is preliminary data.</text>
</comment>
<name>A0A327KHZ2_9BRAD</name>
<accession>A0A327KHZ2</accession>
<keyword evidence="5" id="KW-0862">Zinc</keyword>
<keyword evidence="6" id="KW-0482">Metalloprotease</keyword>
<evidence type="ECO:0000256" key="2">
    <source>
        <dbReference type="ARBA" id="ARBA00022670"/>
    </source>
</evidence>
<dbReference type="CDD" id="cd00118">
    <property type="entry name" value="LysM"/>
    <property type="match status" value="1"/>
</dbReference>
<gene>
    <name evidence="8" type="ORF">CH341_29765</name>
</gene>
<evidence type="ECO:0000256" key="5">
    <source>
        <dbReference type="ARBA" id="ARBA00022833"/>
    </source>
</evidence>
<dbReference type="Gene3D" id="3.30.2010.10">
    <property type="entry name" value="Metalloproteases ('zincins'), catalytic domain"/>
    <property type="match status" value="1"/>
</dbReference>
<evidence type="ECO:0000259" key="7">
    <source>
        <dbReference type="Pfam" id="PF01435"/>
    </source>
</evidence>
<keyword evidence="4" id="KW-0378">Hydrolase</keyword>
<sequence>MVSVGPVADRDGGRFGWRGAKARLAALGLLVLALPGCSSWITTLDQTGSLPEPRRSATEVLTPAQREHRRILASYGGAYHDARLEGMIAGMVDRLVAASERPDLRYKVTILNSPAINAFALPTGELYVTRGLIGLAGDGSELASVLAHEMAHVLARHAAIREDQARRVAMATAATADPTDTTGALALAKTKLALASFSRAQEFEADGIGVGIAARSGYDPHGAPRILTAMGRFAGLRSASGTDPRSLDFLSSHPATPERIENALANARQHAAGERDRAEFLAAIDGLVYGEDPIEGFVRGRRFLHPKLGFAFTAPEGFTLENTAQAVLGSRDGGDQALRLDIVRPPADQSLTNYLNAGWIENIEPGSVEETTAGGFPAVTATAKGDPWWFRIVVVKNGAEVYRFVFATKTRTAEIDRAFRESAGSIRRLSLAEARNAKPLRLRIVTVRAGDTVEKLAGRMALIDRQVERFRVLNGLGPTDAPKPGDRVKIVVE</sequence>